<feature type="domain" description="Peptidase A1" evidence="2">
    <location>
        <begin position="65"/>
        <end position="440"/>
    </location>
</feature>
<organism evidence="3">
    <name type="scientific">Chrysotila carterae</name>
    <name type="common">Marine alga</name>
    <name type="synonym">Syracosphaera carterae</name>
    <dbReference type="NCBI Taxonomy" id="13221"/>
    <lineage>
        <taxon>Eukaryota</taxon>
        <taxon>Haptista</taxon>
        <taxon>Haptophyta</taxon>
        <taxon>Prymnesiophyceae</taxon>
        <taxon>Isochrysidales</taxon>
        <taxon>Isochrysidaceae</taxon>
        <taxon>Chrysotila</taxon>
    </lineage>
</organism>
<dbReference type="PRINTS" id="PR00792">
    <property type="entry name" value="PEPSIN"/>
</dbReference>
<reference evidence="3" key="1">
    <citation type="submission" date="2021-01" db="EMBL/GenBank/DDBJ databases">
        <authorList>
            <person name="Corre E."/>
            <person name="Pelletier E."/>
            <person name="Niang G."/>
            <person name="Scheremetjew M."/>
            <person name="Finn R."/>
            <person name="Kale V."/>
            <person name="Holt S."/>
            <person name="Cochrane G."/>
            <person name="Meng A."/>
            <person name="Brown T."/>
            <person name="Cohen L."/>
        </authorList>
    </citation>
    <scope>NUCLEOTIDE SEQUENCE</scope>
    <source>
        <strain evidence="3">CCMP645</strain>
    </source>
</reference>
<dbReference type="Gene3D" id="2.40.70.10">
    <property type="entry name" value="Acid Proteases"/>
    <property type="match status" value="2"/>
</dbReference>
<dbReference type="AlphaFoldDB" id="A0A7S4B049"/>
<dbReference type="GO" id="GO:0004190">
    <property type="term" value="F:aspartic-type endopeptidase activity"/>
    <property type="evidence" value="ECO:0007669"/>
    <property type="project" value="InterPro"/>
</dbReference>
<comment type="similarity">
    <text evidence="1">Belongs to the peptidase A1 family.</text>
</comment>
<dbReference type="InterPro" id="IPR021109">
    <property type="entry name" value="Peptidase_aspartic_dom_sf"/>
</dbReference>
<dbReference type="SUPFAM" id="SSF50630">
    <property type="entry name" value="Acid proteases"/>
    <property type="match status" value="1"/>
</dbReference>
<dbReference type="PROSITE" id="PS51767">
    <property type="entry name" value="PEPTIDASE_A1"/>
    <property type="match status" value="1"/>
</dbReference>
<protein>
    <recommendedName>
        <fullName evidence="2">Peptidase A1 domain-containing protein</fullName>
    </recommendedName>
</protein>
<evidence type="ECO:0000313" key="3">
    <source>
        <dbReference type="EMBL" id="CAE0749450.1"/>
    </source>
</evidence>
<dbReference type="PANTHER" id="PTHR47966">
    <property type="entry name" value="BETA-SITE APP-CLEAVING ENZYME, ISOFORM A-RELATED"/>
    <property type="match status" value="1"/>
</dbReference>
<name>A0A7S4B049_CHRCT</name>
<evidence type="ECO:0000259" key="2">
    <source>
        <dbReference type="PROSITE" id="PS51767"/>
    </source>
</evidence>
<evidence type="ECO:0000256" key="1">
    <source>
        <dbReference type="ARBA" id="ARBA00007447"/>
    </source>
</evidence>
<dbReference type="GO" id="GO:0006508">
    <property type="term" value="P:proteolysis"/>
    <property type="evidence" value="ECO:0007669"/>
    <property type="project" value="InterPro"/>
</dbReference>
<dbReference type="EMBL" id="HBIZ01003726">
    <property type="protein sequence ID" value="CAE0749450.1"/>
    <property type="molecule type" value="Transcribed_RNA"/>
</dbReference>
<gene>
    <name evidence="3" type="ORF">PCAR00345_LOCUS2033</name>
</gene>
<sequence>MGGATAAWVAFGVATYPHLVFSLALTSIPLFPRRYLNCSACREARECDSSSCAEVCESPCIGWRYAAPLDVGTPSQRIFAVVDTGSHLLLARDRARGGCAPGEPPSDGFCFNSSASTTLTSLGARNTFSYVLDVTIRIAGQFLDATDQVSFLSEASDGAWDGEGSGGEPMDSFEGQVALLAAPSSGLLVPAALLPFFWADAGGVLGTSPSGSPTAWKALLAAHADTFALDLNRDEAPSALLLGSWEDGLTGVSDELQQAATRLQWSEPQVSSFHELLVFNLSVCSSSLFGASSGWWTAIVDSGSSCFTVPANIFYNLFSWVAVAECNFARGGIAPSVGYAPPAETEEERRCWLAASDATAQLPALTFRLAETMPQLQLPLEQLLLPPTPTGEREFCVRAKSFRPEGYTPKQVPLVLGTMVIEPFVTVFDMTQDRHRVGMAPKSAPLSAAEIEQQHGECAVVVSCTGQQRYVAASNSCEDPDCGSRYVQELDPESRVCVPTEGFRVATLIVLGLLAFGELLFQELHQRLPNRIQRTAARGRNAHGLPATSEE</sequence>
<dbReference type="InterPro" id="IPR001461">
    <property type="entry name" value="Aspartic_peptidase_A1"/>
</dbReference>
<dbReference type="PANTHER" id="PTHR47966:SF74">
    <property type="entry name" value="AGR407CP"/>
    <property type="match status" value="1"/>
</dbReference>
<proteinExistence type="inferred from homology"/>
<dbReference type="InterPro" id="IPR033121">
    <property type="entry name" value="PEPTIDASE_A1"/>
</dbReference>
<accession>A0A7S4B049</accession>
<dbReference type="Pfam" id="PF00026">
    <property type="entry name" value="Asp"/>
    <property type="match status" value="1"/>
</dbReference>